<feature type="non-terminal residue" evidence="6">
    <location>
        <position position="1"/>
    </location>
</feature>
<comment type="caution">
    <text evidence="6">The sequence shown here is derived from an EMBL/GenBank/DDBJ whole genome shotgun (WGS) entry which is preliminary data.</text>
</comment>
<dbReference type="InterPro" id="IPR007197">
    <property type="entry name" value="rSAM"/>
</dbReference>
<evidence type="ECO:0000313" key="6">
    <source>
        <dbReference type="EMBL" id="PLK17600.1"/>
    </source>
</evidence>
<feature type="non-terminal residue" evidence="6">
    <location>
        <position position="88"/>
    </location>
</feature>
<dbReference type="Gene3D" id="3.20.20.70">
    <property type="entry name" value="Aldolase class I"/>
    <property type="match status" value="1"/>
</dbReference>
<evidence type="ECO:0000256" key="3">
    <source>
        <dbReference type="ARBA" id="ARBA00023004"/>
    </source>
</evidence>
<evidence type="ECO:0000259" key="5">
    <source>
        <dbReference type="Pfam" id="PF04055"/>
    </source>
</evidence>
<keyword evidence="3" id="KW-0408">Iron</keyword>
<feature type="domain" description="Radical SAM core" evidence="5">
    <location>
        <begin position="7"/>
        <end position="85"/>
    </location>
</feature>
<dbReference type="InterPro" id="IPR013785">
    <property type="entry name" value="Aldolase_TIM"/>
</dbReference>
<dbReference type="EMBL" id="PKKI01000140">
    <property type="protein sequence ID" value="PLK17600.1"/>
    <property type="molecule type" value="Genomic_DNA"/>
</dbReference>
<dbReference type="GO" id="GO:0003824">
    <property type="term" value="F:catalytic activity"/>
    <property type="evidence" value="ECO:0007669"/>
    <property type="project" value="InterPro"/>
</dbReference>
<dbReference type="InterPro" id="IPR058240">
    <property type="entry name" value="rSAM_sf"/>
</dbReference>
<reference evidence="6 7" key="1">
    <citation type="submission" date="2017-12" db="EMBL/GenBank/DDBJ databases">
        <title>The characterization of oligonucleotides binding to NgAgo.</title>
        <authorList>
            <person name="Jiang L."/>
            <person name="He B."/>
            <person name="Kang J."/>
            <person name="Yu M."/>
            <person name="Li N."/>
            <person name="Fang Y."/>
            <person name="Tang Z."/>
            <person name="Wu P."/>
            <person name="Yao P."/>
            <person name="Huang J."/>
        </authorList>
    </citation>
    <scope>NUCLEOTIDE SEQUENCE [LARGE SCALE GENOMIC DNA]</scope>
    <source>
        <strain evidence="6 7">SP2</strain>
        <tissue evidence="6">Freeze-dried powder thallus</tissue>
    </source>
</reference>
<dbReference type="Proteomes" id="UP000234484">
    <property type="component" value="Unassembled WGS sequence"/>
</dbReference>
<name>A0A2J4J9T2_NATGS</name>
<dbReference type="RefSeq" id="WP_331773705.1">
    <property type="nucleotide sequence ID" value="NZ_PKKI01000140.1"/>
</dbReference>
<accession>A0A2J4J9T2</accession>
<sequence length="88" mass="10107">VENEFIFELFGPADEELFERFDRATADYSLQLSIESHDEDVRKRVGKFATSNEELERTLSQALDHGCNKIDLFFMVGLPEQTYDDAVG</sequence>
<dbReference type="GO" id="GO:0051536">
    <property type="term" value="F:iron-sulfur cluster binding"/>
    <property type="evidence" value="ECO:0007669"/>
    <property type="project" value="UniProtKB-KW"/>
</dbReference>
<keyword evidence="2" id="KW-0479">Metal-binding</keyword>
<keyword evidence="1" id="KW-0949">S-adenosyl-L-methionine</keyword>
<evidence type="ECO:0000313" key="7">
    <source>
        <dbReference type="Proteomes" id="UP000234484"/>
    </source>
</evidence>
<gene>
    <name evidence="6" type="ORF">CYV19_19055</name>
</gene>
<evidence type="ECO:0000256" key="4">
    <source>
        <dbReference type="ARBA" id="ARBA00023014"/>
    </source>
</evidence>
<organism evidence="6 7">
    <name type="scientific">Natronobacterium gregoryi (strain ATCC 43098 / DSM 3393 / CCM 3738 / CIP 104747 / IAM 13177 / JCM 8860 / NBRC 102187 / NCIMB 2189 / SP2)</name>
    <dbReference type="NCBI Taxonomy" id="797304"/>
    <lineage>
        <taxon>Archaea</taxon>
        <taxon>Methanobacteriati</taxon>
        <taxon>Methanobacteriota</taxon>
        <taxon>Stenosarchaea group</taxon>
        <taxon>Halobacteria</taxon>
        <taxon>Halobacteriales</taxon>
        <taxon>Natrialbaceae</taxon>
        <taxon>Natronobacterium</taxon>
    </lineage>
</organism>
<dbReference type="Pfam" id="PF04055">
    <property type="entry name" value="Radical_SAM"/>
    <property type="match status" value="1"/>
</dbReference>
<keyword evidence="4" id="KW-0411">Iron-sulfur</keyword>
<dbReference type="GO" id="GO:0046872">
    <property type="term" value="F:metal ion binding"/>
    <property type="evidence" value="ECO:0007669"/>
    <property type="project" value="UniProtKB-KW"/>
</dbReference>
<dbReference type="AlphaFoldDB" id="A0A2J4J9T2"/>
<proteinExistence type="predicted"/>
<evidence type="ECO:0000256" key="2">
    <source>
        <dbReference type="ARBA" id="ARBA00022723"/>
    </source>
</evidence>
<evidence type="ECO:0000256" key="1">
    <source>
        <dbReference type="ARBA" id="ARBA00022691"/>
    </source>
</evidence>
<protein>
    <submittedName>
        <fullName evidence="6">TIGR04190 family B12-binding domain/radical SAM domain protein</fullName>
    </submittedName>
</protein>
<dbReference type="SUPFAM" id="SSF102114">
    <property type="entry name" value="Radical SAM enzymes"/>
    <property type="match status" value="1"/>
</dbReference>